<reference evidence="1 2" key="1">
    <citation type="submission" date="2019-08" db="EMBL/GenBank/DDBJ databases">
        <authorList>
            <person name="Shi S."/>
        </authorList>
    </citation>
    <scope>NUCLEOTIDE SEQUENCE [LARGE SCALE GENOMIC DNA]</scope>
    <source>
        <strain evidence="1 2">GY10130</strain>
    </source>
</reference>
<organism evidence="1 2">
    <name type="scientific">Pontibacter qinzhouensis</name>
    <dbReference type="NCBI Taxonomy" id="2603253"/>
    <lineage>
        <taxon>Bacteria</taxon>
        <taxon>Pseudomonadati</taxon>
        <taxon>Bacteroidota</taxon>
        <taxon>Cytophagia</taxon>
        <taxon>Cytophagales</taxon>
        <taxon>Hymenobacteraceae</taxon>
        <taxon>Pontibacter</taxon>
    </lineage>
</organism>
<comment type="caution">
    <text evidence="1">The sequence shown here is derived from an EMBL/GenBank/DDBJ whole genome shotgun (WGS) entry which is preliminary data.</text>
</comment>
<sequence length="147" mass="17172">MTRDKQAIQQLYDKVLPVLAEQLHRNLEAIIPMFHDFHLERVLDTWTKGTAADTTEEISLEKGNVQQLGLRLRLEGFQRAGVPAFDLAKDLLFKLHIDFYEVGPDKTKTWLEKQYPQVWTKNEYETIATRWTDELIETLTEKLQSLG</sequence>
<evidence type="ECO:0000313" key="1">
    <source>
        <dbReference type="EMBL" id="TXK51576.1"/>
    </source>
</evidence>
<evidence type="ECO:0000313" key="2">
    <source>
        <dbReference type="Proteomes" id="UP000321926"/>
    </source>
</evidence>
<keyword evidence="2" id="KW-1185">Reference proteome</keyword>
<name>A0A5C8KC67_9BACT</name>
<dbReference type="OrthoDB" id="852355at2"/>
<dbReference type="RefSeq" id="WP_147920351.1">
    <property type="nucleotide sequence ID" value="NZ_VRTY01000008.1"/>
</dbReference>
<protein>
    <submittedName>
        <fullName evidence="1">Uncharacterized protein</fullName>
    </submittedName>
</protein>
<gene>
    <name evidence="1" type="ORF">FVR03_03340</name>
</gene>
<dbReference type="AlphaFoldDB" id="A0A5C8KC67"/>
<dbReference type="EMBL" id="VRTY01000008">
    <property type="protein sequence ID" value="TXK51576.1"/>
    <property type="molecule type" value="Genomic_DNA"/>
</dbReference>
<accession>A0A5C8KC67</accession>
<proteinExistence type="predicted"/>
<dbReference type="Proteomes" id="UP000321926">
    <property type="component" value="Unassembled WGS sequence"/>
</dbReference>